<feature type="compositionally biased region" description="Polar residues" evidence="1">
    <location>
        <begin position="33"/>
        <end position="42"/>
    </location>
</feature>
<proteinExistence type="predicted"/>
<feature type="compositionally biased region" description="Low complexity" evidence="1">
    <location>
        <begin position="359"/>
        <end position="377"/>
    </location>
</feature>
<feature type="compositionally biased region" description="Polar residues" evidence="1">
    <location>
        <begin position="7"/>
        <end position="17"/>
    </location>
</feature>
<dbReference type="GeneID" id="5892041"/>
<dbReference type="KEGG" id="mbr:MONBRDRAFT_32907"/>
<feature type="region of interest" description="Disordered" evidence="1">
    <location>
        <begin position="1"/>
        <end position="108"/>
    </location>
</feature>
<dbReference type="Proteomes" id="UP000001357">
    <property type="component" value="Unassembled WGS sequence"/>
</dbReference>
<evidence type="ECO:0000313" key="3">
    <source>
        <dbReference type="Proteomes" id="UP000001357"/>
    </source>
</evidence>
<reference evidence="2 3" key="1">
    <citation type="journal article" date="2008" name="Nature">
        <title>The genome of the choanoflagellate Monosiga brevicollis and the origin of metazoans.</title>
        <authorList>
            <consortium name="JGI Sequencing"/>
            <person name="King N."/>
            <person name="Westbrook M.J."/>
            <person name="Young S.L."/>
            <person name="Kuo A."/>
            <person name="Abedin M."/>
            <person name="Chapman J."/>
            <person name="Fairclough S."/>
            <person name="Hellsten U."/>
            <person name="Isogai Y."/>
            <person name="Letunic I."/>
            <person name="Marr M."/>
            <person name="Pincus D."/>
            <person name="Putnam N."/>
            <person name="Rokas A."/>
            <person name="Wright K.J."/>
            <person name="Zuzow R."/>
            <person name="Dirks W."/>
            <person name="Good M."/>
            <person name="Goodstein D."/>
            <person name="Lemons D."/>
            <person name="Li W."/>
            <person name="Lyons J.B."/>
            <person name="Morris A."/>
            <person name="Nichols S."/>
            <person name="Richter D.J."/>
            <person name="Salamov A."/>
            <person name="Bork P."/>
            <person name="Lim W.A."/>
            <person name="Manning G."/>
            <person name="Miller W.T."/>
            <person name="McGinnis W."/>
            <person name="Shapiro H."/>
            <person name="Tjian R."/>
            <person name="Grigoriev I.V."/>
            <person name="Rokhsar D."/>
        </authorList>
    </citation>
    <scope>NUCLEOTIDE SEQUENCE [LARGE SCALE GENOMIC DNA]</scope>
    <source>
        <strain evidence="3">MX1 / ATCC 50154</strain>
    </source>
</reference>
<name>A9V2F7_MONBE</name>
<feature type="region of interest" description="Disordered" evidence="1">
    <location>
        <begin position="330"/>
        <end position="377"/>
    </location>
</feature>
<gene>
    <name evidence="2" type="ORF">MONBRDRAFT_32907</name>
</gene>
<dbReference type="RefSeq" id="XP_001746843.1">
    <property type="nucleotide sequence ID" value="XM_001746791.1"/>
</dbReference>
<dbReference type="AlphaFoldDB" id="A9V2F7"/>
<dbReference type="EMBL" id="CH991555">
    <property type="protein sequence ID" value="EDQ88250.1"/>
    <property type="molecule type" value="Genomic_DNA"/>
</dbReference>
<accession>A9V2F7</accession>
<dbReference type="InParanoid" id="A9V2F7"/>
<protein>
    <submittedName>
        <fullName evidence="2">Uncharacterized protein</fullName>
    </submittedName>
</protein>
<feature type="compositionally biased region" description="Basic and acidic residues" evidence="1">
    <location>
        <begin position="60"/>
        <end position="81"/>
    </location>
</feature>
<evidence type="ECO:0000256" key="1">
    <source>
        <dbReference type="SAM" id="MobiDB-lite"/>
    </source>
</evidence>
<evidence type="ECO:0000313" key="2">
    <source>
        <dbReference type="EMBL" id="EDQ88250.1"/>
    </source>
</evidence>
<keyword evidence="3" id="KW-1185">Reference proteome</keyword>
<organism evidence="2 3">
    <name type="scientific">Monosiga brevicollis</name>
    <name type="common">Choanoflagellate</name>
    <dbReference type="NCBI Taxonomy" id="81824"/>
    <lineage>
        <taxon>Eukaryota</taxon>
        <taxon>Choanoflagellata</taxon>
        <taxon>Craspedida</taxon>
        <taxon>Salpingoecidae</taxon>
        <taxon>Monosiga</taxon>
    </lineage>
</organism>
<sequence length="480" mass="52031">MADAAVPSQQPTETHTPSDAPDGGYGNYMSDMTMAQQPSIEPQPTMPPGAASESEERADETEPNHDEADLPDHQYQHEHQHQHQHQGYHSLAQQADPSTPGVATPAGNGAAMQGLTSLGGPVLLPGHAQGLPPNSYHLAQNMTPMINYQGEGGYLPSPSHAMDAPAGEEMMQNAVTLFENLFPACVPAVMENSIPEEMISKARGWNKADLRTVLSSIPLRERLDLMLIPRSLFELAVKMRRDHSNGAPRTRFSVEISSEDSDASGRKRTRFRCLACHRHHGFHSGLQHVGSSLRCPRRNGQLDWTQWNPCPWAVFGLSFICTCLRPMPQSQKRKNDEDYEDEGEFQAKTPRPSTDYTRLSGPSGAGTPAGAAPPLALAGSQPGTVMARVPPLAFNAQFGSPAPARLGPGMGAMSLEGTSLDGWLMQLEKFKDDLESFYANVSQQHSVFIASINNMQSQLMQVKAAEEHAPSAAVASSQQS</sequence>